<feature type="region of interest" description="Disordered" evidence="1">
    <location>
        <begin position="309"/>
        <end position="367"/>
    </location>
</feature>
<feature type="transmembrane region" description="Helical" evidence="2">
    <location>
        <begin position="108"/>
        <end position="129"/>
    </location>
</feature>
<evidence type="ECO:0000313" key="4">
    <source>
        <dbReference type="Proteomes" id="UP000218418"/>
    </source>
</evidence>
<keyword evidence="2" id="KW-0812">Transmembrane</keyword>
<feature type="transmembrane region" description="Helical" evidence="2">
    <location>
        <begin position="70"/>
        <end position="88"/>
    </location>
</feature>
<evidence type="ECO:0000313" key="3">
    <source>
        <dbReference type="EMBL" id="BAY84646.1"/>
    </source>
</evidence>
<proteinExistence type="predicted"/>
<feature type="compositionally biased region" description="Basic and acidic residues" evidence="1">
    <location>
        <begin position="356"/>
        <end position="367"/>
    </location>
</feature>
<evidence type="ECO:0008006" key="5">
    <source>
        <dbReference type="Google" id="ProtNLM"/>
    </source>
</evidence>
<dbReference type="Proteomes" id="UP000218418">
    <property type="component" value="Chromosome"/>
</dbReference>
<organism evidence="3 4">
    <name type="scientific">Calothrix parasitica NIES-267</name>
    <dbReference type="NCBI Taxonomy" id="1973488"/>
    <lineage>
        <taxon>Bacteria</taxon>
        <taxon>Bacillati</taxon>
        <taxon>Cyanobacteriota</taxon>
        <taxon>Cyanophyceae</taxon>
        <taxon>Nostocales</taxon>
        <taxon>Calotrichaceae</taxon>
        <taxon>Calothrix</taxon>
    </lineage>
</organism>
<dbReference type="EMBL" id="AP018227">
    <property type="protein sequence ID" value="BAY84646.1"/>
    <property type="molecule type" value="Genomic_DNA"/>
</dbReference>
<dbReference type="AlphaFoldDB" id="A0A1Z4LTS8"/>
<feature type="compositionally biased region" description="Polar residues" evidence="1">
    <location>
        <begin position="320"/>
        <end position="337"/>
    </location>
</feature>
<name>A0A1Z4LTS8_9CYAN</name>
<feature type="transmembrane region" description="Helical" evidence="2">
    <location>
        <begin position="150"/>
        <end position="183"/>
    </location>
</feature>
<keyword evidence="2" id="KW-1133">Transmembrane helix</keyword>
<sequence length="367" mass="42539">MKFLNNIQAMFRKIQAKKYKQTSEQKLDRDIDKIEIHSQKGIAAQEKMGMMEDKLNIHKKSYPEFVNVDPSHHCIVIIAVVGVILSNYSLTRTSLSTILDNYGDKNTWFPVVFPIFLISFELLFAIVHPNLTQQTTDKIEKIKTENNKNWIIQIFLCSFLLYVLRFVMGIMVLITPIFLLATIIAADGFNSTHEFINSSGLMFLAVVTDFVIVIAGERILKSIAFVVFHCKRWQIQGKIDKYQKSSRTSAGKALRSLRRYRQALGQYNRNLQEYNQEYSQQNNPIPDMEEVQFRPDIANFLNQGMDIQENQRTFPPPQQPQDQYRATNTPPSNNPVDTNREEIDEPETEPNYFDLNIRDAEREVDGD</sequence>
<keyword evidence="2" id="KW-0472">Membrane</keyword>
<accession>A0A1Z4LTS8</accession>
<gene>
    <name evidence="3" type="ORF">NIES267_41420</name>
</gene>
<reference evidence="3 4" key="1">
    <citation type="submission" date="2017-06" db="EMBL/GenBank/DDBJ databases">
        <title>Genome sequencing of cyanobaciteial culture collection at National Institute for Environmental Studies (NIES).</title>
        <authorList>
            <person name="Hirose Y."/>
            <person name="Shimura Y."/>
            <person name="Fujisawa T."/>
            <person name="Nakamura Y."/>
            <person name="Kawachi M."/>
        </authorList>
    </citation>
    <scope>NUCLEOTIDE SEQUENCE [LARGE SCALE GENOMIC DNA]</scope>
    <source>
        <strain evidence="3 4">NIES-267</strain>
    </source>
</reference>
<evidence type="ECO:0000256" key="1">
    <source>
        <dbReference type="SAM" id="MobiDB-lite"/>
    </source>
</evidence>
<keyword evidence="4" id="KW-1185">Reference proteome</keyword>
<evidence type="ECO:0000256" key="2">
    <source>
        <dbReference type="SAM" id="Phobius"/>
    </source>
</evidence>
<feature type="transmembrane region" description="Helical" evidence="2">
    <location>
        <begin position="195"/>
        <end position="215"/>
    </location>
</feature>
<protein>
    <recommendedName>
        <fullName evidence="5">Transmembrane protein</fullName>
    </recommendedName>
</protein>